<dbReference type="RefSeq" id="WP_278009412.1">
    <property type="nucleotide sequence ID" value="NZ_CP121112.1"/>
</dbReference>
<evidence type="ECO:0000313" key="2">
    <source>
        <dbReference type="Proteomes" id="UP001589562"/>
    </source>
</evidence>
<dbReference type="Proteomes" id="UP001589562">
    <property type="component" value="Unassembled WGS sequence"/>
</dbReference>
<organism evidence="1 2">
    <name type="scientific">Flavobacterium gyeonganense</name>
    <dbReference type="NCBI Taxonomy" id="1310418"/>
    <lineage>
        <taxon>Bacteria</taxon>
        <taxon>Pseudomonadati</taxon>
        <taxon>Bacteroidota</taxon>
        <taxon>Flavobacteriia</taxon>
        <taxon>Flavobacteriales</taxon>
        <taxon>Flavobacteriaceae</taxon>
        <taxon>Flavobacterium</taxon>
    </lineage>
</organism>
<protein>
    <submittedName>
        <fullName evidence="1">Uncharacterized protein</fullName>
    </submittedName>
</protein>
<proteinExistence type="predicted"/>
<keyword evidence="2" id="KW-1185">Reference proteome</keyword>
<name>A0ABV5H7A1_9FLAO</name>
<comment type="caution">
    <text evidence="1">The sequence shown here is derived from an EMBL/GenBank/DDBJ whole genome shotgun (WGS) entry which is preliminary data.</text>
</comment>
<sequence length="142" mass="16543">MPYTADERINLSPKVLSEYIISSQHRRVGNANKCVWTISFEEEVNCFSNSFTENWISNSKAWGLIIENDFLKVIGLNNDKQELKLAKFVDANKNNIWHGYPADYMNRAQDIPLENILKKWVTKKYITKAKMNKIRRGISCNL</sequence>
<evidence type="ECO:0000313" key="1">
    <source>
        <dbReference type="EMBL" id="MFB9107753.1"/>
    </source>
</evidence>
<dbReference type="EMBL" id="JBHMFE010000008">
    <property type="protein sequence ID" value="MFB9107753.1"/>
    <property type="molecule type" value="Genomic_DNA"/>
</dbReference>
<accession>A0ABV5H7A1</accession>
<reference evidence="1 2" key="1">
    <citation type="submission" date="2024-09" db="EMBL/GenBank/DDBJ databases">
        <authorList>
            <person name="Sun Q."/>
            <person name="Mori K."/>
        </authorList>
    </citation>
    <scope>NUCLEOTIDE SEQUENCE [LARGE SCALE GENOMIC DNA]</scope>
    <source>
        <strain evidence="1 2">CECT 8365</strain>
    </source>
</reference>
<gene>
    <name evidence="1" type="ORF">ACFFVK_04115</name>
</gene>